<reference evidence="1 2" key="1">
    <citation type="submission" date="2018-05" db="EMBL/GenBank/DDBJ databases">
        <title>Chitinophaga sp. nov., isolated from rhizosphere soil of Alhagi.</title>
        <authorList>
            <person name="Liu Y."/>
        </authorList>
    </citation>
    <scope>NUCLEOTIDE SEQUENCE [LARGE SCALE GENOMIC DNA]</scope>
    <source>
        <strain evidence="1 2">T22</strain>
    </source>
</reference>
<evidence type="ECO:0008006" key="3">
    <source>
        <dbReference type="Google" id="ProtNLM"/>
    </source>
</evidence>
<proteinExistence type="predicted"/>
<name>A0ABM6W991_9BACT</name>
<sequence>MSFLKKLFGGKSDPQNWREITKSLAHAISTSLNTSTEIEWGPGPAQTRIISKSPGGSTMTTFAGNLVVRCQAQPENMREIFEAHIETLAEDMRMIDSGQTVVLTDVLPMIKSQEWLEVARKQMQATGLTGEELEKRFIHRPLQGELIVVYVADSEHGMAYLSHSQVAEIGLADGEELHQTALNNLRRKLGDVSYEGGGGRYAVRLDNNYDASLALLIEDILPNIEINGQPVLAIPSRDELLICGDQDAESVQSLQDVAGEIFAVNPYTISKQLYTWADGAIVLLK</sequence>
<dbReference type="Proteomes" id="UP000246099">
    <property type="component" value="Chromosome"/>
</dbReference>
<accession>A0ABM6W991</accession>
<evidence type="ECO:0000313" key="1">
    <source>
        <dbReference type="EMBL" id="AWO00500.1"/>
    </source>
</evidence>
<gene>
    <name evidence="1" type="ORF">DLD77_01650</name>
</gene>
<dbReference type="EMBL" id="CP029600">
    <property type="protein sequence ID" value="AWO00500.1"/>
    <property type="molecule type" value="Genomic_DNA"/>
</dbReference>
<organism evidence="1 2">
    <name type="scientific">Chitinophaga alhagiae</name>
    <dbReference type="NCBI Taxonomy" id="2203219"/>
    <lineage>
        <taxon>Bacteria</taxon>
        <taxon>Pseudomonadati</taxon>
        <taxon>Bacteroidota</taxon>
        <taxon>Chitinophagia</taxon>
        <taxon>Chitinophagales</taxon>
        <taxon>Chitinophagaceae</taxon>
        <taxon>Chitinophaga</taxon>
    </lineage>
</organism>
<evidence type="ECO:0000313" key="2">
    <source>
        <dbReference type="Proteomes" id="UP000246099"/>
    </source>
</evidence>
<protein>
    <recommendedName>
        <fullName evidence="3">DUF1444 family protein</fullName>
    </recommendedName>
</protein>
<keyword evidence="2" id="KW-1185">Reference proteome</keyword>
<dbReference type="RefSeq" id="WP_119076032.1">
    <property type="nucleotide sequence ID" value="NZ_CP029600.1"/>
</dbReference>